<dbReference type="Proteomes" id="UP001500547">
    <property type="component" value="Unassembled WGS sequence"/>
</dbReference>
<dbReference type="EC" id="2.7.13.3" evidence="2"/>
<keyword evidence="4" id="KW-0808">Transferase</keyword>
<feature type="domain" description="Histidine kinase" evidence="10">
    <location>
        <begin position="61"/>
        <end position="270"/>
    </location>
</feature>
<evidence type="ECO:0000256" key="9">
    <source>
        <dbReference type="SAM" id="Phobius"/>
    </source>
</evidence>
<evidence type="ECO:0000256" key="4">
    <source>
        <dbReference type="ARBA" id="ARBA00022679"/>
    </source>
</evidence>
<keyword evidence="3" id="KW-0597">Phosphoprotein</keyword>
<evidence type="ECO:0000256" key="5">
    <source>
        <dbReference type="ARBA" id="ARBA00022741"/>
    </source>
</evidence>
<dbReference type="InterPro" id="IPR050351">
    <property type="entry name" value="BphY/WalK/GraS-like"/>
</dbReference>
<protein>
    <recommendedName>
        <fullName evidence="2">histidine kinase</fullName>
        <ecNumber evidence="2">2.7.13.3</ecNumber>
    </recommendedName>
</protein>
<feature type="transmembrane region" description="Helical" evidence="9">
    <location>
        <begin position="6"/>
        <end position="27"/>
    </location>
</feature>
<dbReference type="CDD" id="cd00082">
    <property type="entry name" value="HisKA"/>
    <property type="match status" value="1"/>
</dbReference>
<evidence type="ECO:0000256" key="1">
    <source>
        <dbReference type="ARBA" id="ARBA00000085"/>
    </source>
</evidence>
<dbReference type="InterPro" id="IPR004358">
    <property type="entry name" value="Sig_transdc_His_kin-like_C"/>
</dbReference>
<keyword evidence="9" id="KW-1133">Transmembrane helix</keyword>
<dbReference type="InterPro" id="IPR003661">
    <property type="entry name" value="HisK_dim/P_dom"/>
</dbReference>
<reference evidence="12" key="1">
    <citation type="journal article" date="2019" name="Int. J. Syst. Evol. Microbiol.">
        <title>The Global Catalogue of Microorganisms (GCM) 10K type strain sequencing project: providing services to taxonomists for standard genome sequencing and annotation.</title>
        <authorList>
            <consortium name="The Broad Institute Genomics Platform"/>
            <consortium name="The Broad Institute Genome Sequencing Center for Infectious Disease"/>
            <person name="Wu L."/>
            <person name="Ma J."/>
        </authorList>
    </citation>
    <scope>NUCLEOTIDE SEQUENCE [LARGE SCALE GENOMIC DNA]</scope>
    <source>
        <strain evidence="12">JCM 18715</strain>
    </source>
</reference>
<keyword evidence="8" id="KW-0902">Two-component regulatory system</keyword>
<keyword evidence="6" id="KW-0418">Kinase</keyword>
<keyword evidence="9" id="KW-0812">Transmembrane</keyword>
<dbReference type="SUPFAM" id="SSF47384">
    <property type="entry name" value="Homodimeric domain of signal transducing histidine kinase"/>
    <property type="match status" value="1"/>
</dbReference>
<evidence type="ECO:0000256" key="7">
    <source>
        <dbReference type="ARBA" id="ARBA00022840"/>
    </source>
</evidence>
<dbReference type="SMART" id="SM00387">
    <property type="entry name" value="HATPase_c"/>
    <property type="match status" value="1"/>
</dbReference>
<gene>
    <name evidence="11" type="ORF">GCM10025770_28290</name>
</gene>
<dbReference type="InterPro" id="IPR036097">
    <property type="entry name" value="HisK_dim/P_sf"/>
</dbReference>
<evidence type="ECO:0000259" key="10">
    <source>
        <dbReference type="PROSITE" id="PS50109"/>
    </source>
</evidence>
<evidence type="ECO:0000313" key="12">
    <source>
        <dbReference type="Proteomes" id="UP001500547"/>
    </source>
</evidence>
<keyword evidence="7" id="KW-0067">ATP-binding</keyword>
<dbReference type="SMART" id="SM00388">
    <property type="entry name" value="HisKA"/>
    <property type="match status" value="1"/>
</dbReference>
<dbReference type="Pfam" id="PF00512">
    <property type="entry name" value="HisKA"/>
    <property type="match status" value="1"/>
</dbReference>
<dbReference type="InterPro" id="IPR036890">
    <property type="entry name" value="HATPase_C_sf"/>
</dbReference>
<sequence length="272" mass="29970">MLSLSLVSPLIIVWFLVLLGSLLWALWRVYQCMACPREEAGAAPEIDQDTGSQDALAFLSVVGHDLRQPLQALSLYSATLATHELQPNSRQLVAGMETAAETLSLQFEDVMAIAKLESGRIAFDLKPVSLGALMTSTVAAWLGEAHMRSIHLRYVPTSIKVWADEAQLARALDKLVSHALRMTEEGGVLIGCRRRGSQVWLEVRDTSGGVAPELQDLVFKPFSTYGQRLPDRALGIVLAQRIVRRLGGNLVHRSRDGRGSVFTMSFERYTAK</sequence>
<keyword evidence="9" id="KW-0472">Membrane</keyword>
<organism evidence="11 12">
    <name type="scientific">Viridibacterium curvum</name>
    <dbReference type="NCBI Taxonomy" id="1101404"/>
    <lineage>
        <taxon>Bacteria</taxon>
        <taxon>Pseudomonadati</taxon>
        <taxon>Pseudomonadota</taxon>
        <taxon>Betaproteobacteria</taxon>
        <taxon>Rhodocyclales</taxon>
        <taxon>Rhodocyclaceae</taxon>
        <taxon>Viridibacterium</taxon>
    </lineage>
</organism>
<accession>A0ABP9QWC9</accession>
<dbReference type="EMBL" id="BAABLD010000010">
    <property type="protein sequence ID" value="GAA5168385.1"/>
    <property type="molecule type" value="Genomic_DNA"/>
</dbReference>
<dbReference type="Gene3D" id="1.10.287.130">
    <property type="match status" value="1"/>
</dbReference>
<dbReference type="InterPro" id="IPR005467">
    <property type="entry name" value="His_kinase_dom"/>
</dbReference>
<dbReference type="PRINTS" id="PR00344">
    <property type="entry name" value="BCTRLSENSOR"/>
</dbReference>
<dbReference type="PANTHER" id="PTHR42878">
    <property type="entry name" value="TWO-COMPONENT HISTIDINE KINASE"/>
    <property type="match status" value="1"/>
</dbReference>
<dbReference type="PANTHER" id="PTHR42878:SF7">
    <property type="entry name" value="SENSOR HISTIDINE KINASE GLRK"/>
    <property type="match status" value="1"/>
</dbReference>
<dbReference type="PROSITE" id="PS50109">
    <property type="entry name" value="HIS_KIN"/>
    <property type="match status" value="1"/>
</dbReference>
<evidence type="ECO:0000256" key="2">
    <source>
        <dbReference type="ARBA" id="ARBA00012438"/>
    </source>
</evidence>
<evidence type="ECO:0000256" key="3">
    <source>
        <dbReference type="ARBA" id="ARBA00022553"/>
    </source>
</evidence>
<evidence type="ECO:0000256" key="8">
    <source>
        <dbReference type="ARBA" id="ARBA00023012"/>
    </source>
</evidence>
<dbReference type="Gene3D" id="3.30.565.10">
    <property type="entry name" value="Histidine kinase-like ATPase, C-terminal domain"/>
    <property type="match status" value="1"/>
</dbReference>
<name>A0ABP9QWC9_9RHOO</name>
<evidence type="ECO:0000256" key="6">
    <source>
        <dbReference type="ARBA" id="ARBA00022777"/>
    </source>
</evidence>
<dbReference type="InterPro" id="IPR003594">
    <property type="entry name" value="HATPase_dom"/>
</dbReference>
<evidence type="ECO:0000313" key="11">
    <source>
        <dbReference type="EMBL" id="GAA5168385.1"/>
    </source>
</evidence>
<keyword evidence="12" id="KW-1185">Reference proteome</keyword>
<comment type="catalytic activity">
    <reaction evidence="1">
        <text>ATP + protein L-histidine = ADP + protein N-phospho-L-histidine.</text>
        <dbReference type="EC" id="2.7.13.3"/>
    </reaction>
</comment>
<dbReference type="Pfam" id="PF02518">
    <property type="entry name" value="HATPase_c"/>
    <property type="match status" value="1"/>
</dbReference>
<dbReference type="SUPFAM" id="SSF55874">
    <property type="entry name" value="ATPase domain of HSP90 chaperone/DNA topoisomerase II/histidine kinase"/>
    <property type="match status" value="1"/>
</dbReference>
<keyword evidence="5" id="KW-0547">Nucleotide-binding</keyword>
<proteinExistence type="predicted"/>
<comment type="caution">
    <text evidence="11">The sequence shown here is derived from an EMBL/GenBank/DDBJ whole genome shotgun (WGS) entry which is preliminary data.</text>
</comment>